<proteinExistence type="predicted"/>
<organism evidence="3 4">
    <name type="scientific">Donghicola eburneus</name>
    <dbReference type="NCBI Taxonomy" id="393278"/>
    <lineage>
        <taxon>Bacteria</taxon>
        <taxon>Pseudomonadati</taxon>
        <taxon>Pseudomonadota</taxon>
        <taxon>Alphaproteobacteria</taxon>
        <taxon>Rhodobacterales</taxon>
        <taxon>Roseobacteraceae</taxon>
        <taxon>Donghicola</taxon>
    </lineage>
</organism>
<accession>A0A1M4MY62</accession>
<dbReference type="Gene3D" id="3.10.20.440">
    <property type="entry name" value="2Fe-2S iron-sulphur cluster binding domain, sarcosine oxidase, alpha subunit, N-terminal domain"/>
    <property type="match status" value="1"/>
</dbReference>
<dbReference type="Pfam" id="PF13510">
    <property type="entry name" value="Fer2_4"/>
    <property type="match status" value="1"/>
</dbReference>
<dbReference type="EMBL" id="FMJB01000046">
    <property type="protein sequence ID" value="SCM67523.1"/>
    <property type="molecule type" value="Genomic_DNA"/>
</dbReference>
<dbReference type="InterPro" id="IPR001041">
    <property type="entry name" value="2Fe-2S_ferredoxin-type"/>
</dbReference>
<dbReference type="CDD" id="cd00207">
    <property type="entry name" value="fer2"/>
    <property type="match status" value="1"/>
</dbReference>
<keyword evidence="1" id="KW-0560">Oxidoreductase</keyword>
<dbReference type="Proteomes" id="UP000184085">
    <property type="component" value="Unassembled WGS sequence"/>
</dbReference>
<name>A0A1M4MY62_9RHOB</name>
<dbReference type="GO" id="GO:0016491">
    <property type="term" value="F:oxidoreductase activity"/>
    <property type="evidence" value="ECO:0007669"/>
    <property type="project" value="UniProtKB-KW"/>
</dbReference>
<dbReference type="SUPFAM" id="SSF54292">
    <property type="entry name" value="2Fe-2S ferredoxin-like"/>
    <property type="match status" value="1"/>
</dbReference>
<dbReference type="PROSITE" id="PS51085">
    <property type="entry name" value="2FE2S_FER_2"/>
    <property type="match status" value="1"/>
</dbReference>
<reference evidence="4" key="1">
    <citation type="submission" date="2016-09" db="EMBL/GenBank/DDBJ databases">
        <authorList>
            <person name="Wibberg D."/>
        </authorList>
    </citation>
    <scope>NUCLEOTIDE SEQUENCE [LARGE SCALE GENOMIC DNA]</scope>
</reference>
<evidence type="ECO:0000259" key="2">
    <source>
        <dbReference type="PROSITE" id="PS51085"/>
    </source>
</evidence>
<keyword evidence="4" id="KW-1185">Reference proteome</keyword>
<dbReference type="RefSeq" id="WP_072706152.1">
    <property type="nucleotide sequence ID" value="NZ_FMJB01000046.1"/>
</dbReference>
<evidence type="ECO:0000256" key="1">
    <source>
        <dbReference type="ARBA" id="ARBA00023002"/>
    </source>
</evidence>
<dbReference type="InterPro" id="IPR036010">
    <property type="entry name" value="2Fe-2S_ferredoxin-like_sf"/>
</dbReference>
<protein>
    <submittedName>
        <fullName evidence="3">Putative sarcosine oxidase</fullName>
    </submittedName>
</protein>
<dbReference type="InterPro" id="IPR042204">
    <property type="entry name" value="2Fe-2S-bd_N"/>
</dbReference>
<sequence length="100" mass="10294">MAKRIENTGEPVQFTFDGQTVTAQSGDTVAAALTAAGIDILRSSVVSGAPRGVFCMMGTCFECLVEVDGVPNRQACQVPVTEGLTVCSQQGAPEVLEASA</sequence>
<gene>
    <name evidence="3" type="ORF">KARMA_1722</name>
</gene>
<evidence type="ECO:0000313" key="4">
    <source>
        <dbReference type="Proteomes" id="UP000184085"/>
    </source>
</evidence>
<feature type="domain" description="2Fe-2S ferredoxin-type" evidence="2">
    <location>
        <begin position="10"/>
        <end position="92"/>
    </location>
</feature>
<evidence type="ECO:0000313" key="3">
    <source>
        <dbReference type="EMBL" id="SCM67523.1"/>
    </source>
</evidence>
<dbReference type="GO" id="GO:0051536">
    <property type="term" value="F:iron-sulfur cluster binding"/>
    <property type="evidence" value="ECO:0007669"/>
    <property type="project" value="InterPro"/>
</dbReference>
<dbReference type="AlphaFoldDB" id="A0A1M4MY62"/>